<reference evidence="16" key="1">
    <citation type="submission" date="2022-01" db="EMBL/GenBank/DDBJ databases">
        <authorList>
            <person name="King R."/>
        </authorList>
    </citation>
    <scope>NUCLEOTIDE SEQUENCE</scope>
</reference>
<feature type="region of interest" description="Disordered" evidence="12">
    <location>
        <begin position="46"/>
        <end position="82"/>
    </location>
</feature>
<keyword evidence="13" id="KW-0812">Transmembrane</keyword>
<evidence type="ECO:0000313" key="16">
    <source>
        <dbReference type="EMBL" id="CAG9767010.1"/>
    </source>
</evidence>
<evidence type="ECO:0000256" key="6">
    <source>
        <dbReference type="ARBA" id="ARBA00022827"/>
    </source>
</evidence>
<evidence type="ECO:0000256" key="9">
    <source>
        <dbReference type="ARBA" id="ARBA00023027"/>
    </source>
</evidence>
<keyword evidence="9" id="KW-0520">NAD</keyword>
<feature type="domain" description="FAD/NAD(P)-binding" evidence="14">
    <location>
        <begin position="191"/>
        <end position="520"/>
    </location>
</feature>
<keyword evidence="8" id="KW-0560">Oxidoreductase</keyword>
<dbReference type="GO" id="GO:0046983">
    <property type="term" value="F:protein dimerization activity"/>
    <property type="evidence" value="ECO:0007669"/>
    <property type="project" value="InterPro"/>
</dbReference>
<feature type="compositionally biased region" description="Basic and acidic residues" evidence="12">
    <location>
        <begin position="46"/>
        <end position="56"/>
    </location>
</feature>
<dbReference type="GO" id="GO:0005739">
    <property type="term" value="C:mitochondrion"/>
    <property type="evidence" value="ECO:0007669"/>
    <property type="project" value="UniProtKB-SubCell"/>
</dbReference>
<sequence>MFRARQVFNISRFVLNRSASSVVLYSRNPQLQNTLHKLTLISQHRFSSDDGKKVGSEDGSIESHPSAKPKSHKPPQNLKLKDIKPVEINPCKPHFIPRKKATIQQCLPPKTLSEAECPSEEKPKPKKKGRGLYILGVLLTAASIGAVYYFMGRPDKTRPKKVITRKKVRKEREVIKIPASSSDIPKDVPYLLIGGGTASFTAFRAIKSSDPQAKVLIVSNEPYYPYMRPPLSKEIWFNDDKDIANSLIFKQWNGSERSLFYEPDDFYCDCKSLMSTENGGVAVARGWNITHLDVMEKLAYLEDGSAIKYNKCLIATGAMPRLTPVFEVALADPNIRDHIKLFRNVDDFRDVFEAFDQAKSVAVVGGGFLGSELACAFGRRDKKRNKYIYQIFRETGNMGKILPEYLSLWTSDKVRNEGVQVLPTTEIVGVKAKDEKVELTLSSGKTLVVDFVVCTTGVEPNTELAEKSDLEVDPELGGYLVNTELQARTDLYIAGDCACFYDPRLGRRRIEHHDHAVVSGRLAGENMAGGRNPYWHQSMFWSDLGPDVGYEAIGIVDSMLPTVGVFAKQTDKDTPQHVVEETGEGDRSKTEELPQECEKYLSEEEKKKMKLVKKMLPNSNEGEDYGKGVIFYLRDDVVVGIVLWNVFNRMSIARQVLKDQKKYDDLNEVAKLFNIHGDE</sequence>
<dbReference type="Proteomes" id="UP001152799">
    <property type="component" value="Chromosome 3"/>
</dbReference>
<comment type="subcellular location">
    <subcellularLocation>
        <location evidence="2">Mitochondrion</location>
    </subcellularLocation>
</comment>
<comment type="similarity">
    <text evidence="3">Belongs to the FAD-dependent oxidoreductase family.</text>
</comment>
<dbReference type="GO" id="GO:0016174">
    <property type="term" value="F:NAD(P)H oxidase H2O2-forming activity"/>
    <property type="evidence" value="ECO:0007669"/>
    <property type="project" value="TreeGrafter"/>
</dbReference>
<feature type="transmembrane region" description="Helical" evidence="13">
    <location>
        <begin position="132"/>
        <end position="151"/>
    </location>
</feature>
<keyword evidence="4" id="KW-0285">Flavoprotein</keyword>
<evidence type="ECO:0000256" key="3">
    <source>
        <dbReference type="ARBA" id="ARBA00006442"/>
    </source>
</evidence>
<evidence type="ECO:0000256" key="1">
    <source>
        <dbReference type="ARBA" id="ARBA00001974"/>
    </source>
</evidence>
<dbReference type="Gene3D" id="3.50.50.60">
    <property type="entry name" value="FAD/NAD(P)-binding domain"/>
    <property type="match status" value="2"/>
</dbReference>
<evidence type="ECO:0000256" key="7">
    <source>
        <dbReference type="ARBA" id="ARBA00022946"/>
    </source>
</evidence>
<keyword evidence="13" id="KW-0472">Membrane</keyword>
<evidence type="ECO:0000256" key="2">
    <source>
        <dbReference type="ARBA" id="ARBA00004173"/>
    </source>
</evidence>
<protein>
    <recommendedName>
        <fullName evidence="18">Apoptosis-inducing factor 1, mitochondrial</fullName>
    </recommendedName>
</protein>
<evidence type="ECO:0000259" key="14">
    <source>
        <dbReference type="Pfam" id="PF07992"/>
    </source>
</evidence>
<dbReference type="PRINTS" id="PR00411">
    <property type="entry name" value="PNDRDTASEI"/>
</dbReference>
<dbReference type="GO" id="GO:0071949">
    <property type="term" value="F:FAD binding"/>
    <property type="evidence" value="ECO:0007669"/>
    <property type="project" value="TreeGrafter"/>
</dbReference>
<name>A0A9N9QPQ5_9CUCU</name>
<dbReference type="PANTHER" id="PTHR43557:SF4">
    <property type="entry name" value="APOPTOSIS-INDUCING FACTOR 1, MITOCHONDRIAL"/>
    <property type="match status" value="1"/>
</dbReference>
<keyword evidence="7" id="KW-0809">Transit peptide</keyword>
<evidence type="ECO:0000313" key="17">
    <source>
        <dbReference type="Proteomes" id="UP001152799"/>
    </source>
</evidence>
<comment type="catalytic activity">
    <reaction evidence="11">
        <text>A + NADH + H(+) = AH2 + NAD(+)</text>
        <dbReference type="Rhea" id="RHEA:11356"/>
        <dbReference type="ChEBI" id="CHEBI:13193"/>
        <dbReference type="ChEBI" id="CHEBI:15378"/>
        <dbReference type="ChEBI" id="CHEBI:17499"/>
        <dbReference type="ChEBI" id="CHEBI:57540"/>
        <dbReference type="ChEBI" id="CHEBI:57945"/>
    </reaction>
</comment>
<dbReference type="InterPro" id="IPR023753">
    <property type="entry name" value="FAD/NAD-binding_dom"/>
</dbReference>
<dbReference type="SUPFAM" id="SSF51905">
    <property type="entry name" value="FAD/NAD(P)-binding domain"/>
    <property type="match status" value="1"/>
</dbReference>
<keyword evidence="5" id="KW-0053">Apoptosis</keyword>
<evidence type="ECO:0000256" key="11">
    <source>
        <dbReference type="ARBA" id="ARBA00047786"/>
    </source>
</evidence>
<evidence type="ECO:0000256" key="10">
    <source>
        <dbReference type="ARBA" id="ARBA00023128"/>
    </source>
</evidence>
<dbReference type="SUPFAM" id="SSF55424">
    <property type="entry name" value="FAD/NAD-linked reductases, dimerisation (C-terminal) domain"/>
    <property type="match status" value="1"/>
</dbReference>
<dbReference type="GO" id="GO:0033108">
    <property type="term" value="P:mitochondrial respiratory chain complex assembly"/>
    <property type="evidence" value="ECO:0007669"/>
    <property type="project" value="TreeGrafter"/>
</dbReference>
<keyword evidence="10" id="KW-0496">Mitochondrion</keyword>
<dbReference type="OrthoDB" id="6029at2759"/>
<accession>A0A9N9QPQ5</accession>
<dbReference type="InterPro" id="IPR036188">
    <property type="entry name" value="FAD/NAD-bd_sf"/>
</dbReference>
<dbReference type="InterPro" id="IPR050446">
    <property type="entry name" value="FAD-oxidoreductase/Apoptosis"/>
</dbReference>
<evidence type="ECO:0000256" key="5">
    <source>
        <dbReference type="ARBA" id="ARBA00022703"/>
    </source>
</evidence>
<evidence type="ECO:0008006" key="18">
    <source>
        <dbReference type="Google" id="ProtNLM"/>
    </source>
</evidence>
<keyword evidence="17" id="KW-1185">Reference proteome</keyword>
<keyword evidence="6" id="KW-0274">FAD</keyword>
<feature type="region of interest" description="Disordered" evidence="12">
    <location>
        <begin position="572"/>
        <end position="592"/>
    </location>
</feature>
<dbReference type="Gene3D" id="3.30.390.30">
    <property type="match status" value="1"/>
</dbReference>
<dbReference type="InterPro" id="IPR029324">
    <property type="entry name" value="AIF_C"/>
</dbReference>
<dbReference type="PANTHER" id="PTHR43557">
    <property type="entry name" value="APOPTOSIS-INDUCING FACTOR 1"/>
    <property type="match status" value="1"/>
</dbReference>
<comment type="cofactor">
    <cofactor evidence="1">
        <name>FAD</name>
        <dbReference type="ChEBI" id="CHEBI:57692"/>
    </cofactor>
</comment>
<dbReference type="AlphaFoldDB" id="A0A9N9QPQ5"/>
<evidence type="ECO:0000259" key="15">
    <source>
        <dbReference type="Pfam" id="PF14721"/>
    </source>
</evidence>
<dbReference type="Pfam" id="PF07992">
    <property type="entry name" value="Pyr_redox_2"/>
    <property type="match status" value="1"/>
</dbReference>
<keyword evidence="13" id="KW-1133">Transmembrane helix</keyword>
<evidence type="ECO:0000256" key="4">
    <source>
        <dbReference type="ARBA" id="ARBA00022630"/>
    </source>
</evidence>
<evidence type="ECO:0000256" key="8">
    <source>
        <dbReference type="ARBA" id="ARBA00023002"/>
    </source>
</evidence>
<dbReference type="SMART" id="SM01353">
    <property type="entry name" value="AIF_C"/>
    <property type="match status" value="1"/>
</dbReference>
<evidence type="ECO:0000256" key="12">
    <source>
        <dbReference type="SAM" id="MobiDB-lite"/>
    </source>
</evidence>
<dbReference type="InterPro" id="IPR016156">
    <property type="entry name" value="FAD/NAD-linked_Rdtase_dimer_sf"/>
</dbReference>
<organism evidence="16 17">
    <name type="scientific">Ceutorhynchus assimilis</name>
    <name type="common">cabbage seed weevil</name>
    <dbReference type="NCBI Taxonomy" id="467358"/>
    <lineage>
        <taxon>Eukaryota</taxon>
        <taxon>Metazoa</taxon>
        <taxon>Ecdysozoa</taxon>
        <taxon>Arthropoda</taxon>
        <taxon>Hexapoda</taxon>
        <taxon>Insecta</taxon>
        <taxon>Pterygota</taxon>
        <taxon>Neoptera</taxon>
        <taxon>Endopterygota</taxon>
        <taxon>Coleoptera</taxon>
        <taxon>Polyphaga</taxon>
        <taxon>Cucujiformia</taxon>
        <taxon>Curculionidae</taxon>
        <taxon>Ceutorhynchinae</taxon>
        <taxon>Ceutorhynchus</taxon>
    </lineage>
</organism>
<dbReference type="GO" id="GO:0006915">
    <property type="term" value="P:apoptotic process"/>
    <property type="evidence" value="ECO:0007669"/>
    <property type="project" value="UniProtKB-KW"/>
</dbReference>
<dbReference type="Pfam" id="PF14721">
    <property type="entry name" value="AIF_C"/>
    <property type="match status" value="1"/>
</dbReference>
<proteinExistence type="inferred from homology"/>
<feature type="domain" description="Mitochondrial apoptosis-inducing factor C-terminal" evidence="15">
    <location>
        <begin position="523"/>
        <end position="659"/>
    </location>
</feature>
<evidence type="ECO:0000256" key="13">
    <source>
        <dbReference type="SAM" id="Phobius"/>
    </source>
</evidence>
<gene>
    <name evidence="16" type="ORF">CEUTPL_LOCUS7577</name>
</gene>
<dbReference type="EMBL" id="OU892279">
    <property type="protein sequence ID" value="CAG9767010.1"/>
    <property type="molecule type" value="Genomic_DNA"/>
</dbReference>
<dbReference type="PRINTS" id="PR00368">
    <property type="entry name" value="FADPNR"/>
</dbReference>